<dbReference type="PANTHER" id="PTHR43853:SF21">
    <property type="entry name" value="STEROID 3-KETOACYL-COA THIOLASE"/>
    <property type="match status" value="1"/>
</dbReference>
<dbReference type="CDD" id="cd00751">
    <property type="entry name" value="thiolase"/>
    <property type="match status" value="1"/>
</dbReference>
<evidence type="ECO:0000259" key="5">
    <source>
        <dbReference type="Pfam" id="PF00108"/>
    </source>
</evidence>
<keyword evidence="3 4" id="KW-0012">Acyltransferase</keyword>
<accession>A0ABU2CHN5</accession>
<evidence type="ECO:0000256" key="3">
    <source>
        <dbReference type="ARBA" id="ARBA00023315"/>
    </source>
</evidence>
<dbReference type="PROSITE" id="PS00737">
    <property type="entry name" value="THIOLASE_2"/>
    <property type="match status" value="1"/>
</dbReference>
<dbReference type="SUPFAM" id="SSF53901">
    <property type="entry name" value="Thiolase-like"/>
    <property type="match status" value="2"/>
</dbReference>
<proteinExistence type="inferred from homology"/>
<organism evidence="7 8">
    <name type="scientific">Promicromonospora iranensis</name>
    <dbReference type="NCBI Taxonomy" id="1105144"/>
    <lineage>
        <taxon>Bacteria</taxon>
        <taxon>Bacillati</taxon>
        <taxon>Actinomycetota</taxon>
        <taxon>Actinomycetes</taxon>
        <taxon>Micrococcales</taxon>
        <taxon>Promicromonosporaceae</taxon>
        <taxon>Promicromonospora</taxon>
    </lineage>
</organism>
<dbReference type="Pfam" id="PF02803">
    <property type="entry name" value="Thiolase_C"/>
    <property type="match status" value="1"/>
</dbReference>
<dbReference type="InterPro" id="IPR002155">
    <property type="entry name" value="Thiolase"/>
</dbReference>
<keyword evidence="8" id="KW-1185">Reference proteome</keyword>
<evidence type="ECO:0000256" key="4">
    <source>
        <dbReference type="RuleBase" id="RU003557"/>
    </source>
</evidence>
<dbReference type="Gene3D" id="3.40.47.10">
    <property type="match status" value="1"/>
</dbReference>
<name>A0ABU2CHN5_9MICO</name>
<gene>
    <name evidence="7" type="ORF">J2S48_000359</name>
</gene>
<sequence>MTEAYIVATARSPIGRAHKGSLKDVRPDDLAAMMVAAAARQVPGLDPARIDDLLLGCGLPGGKQGMNMARIVAVLCGWDTVPGATVTRYCSSSLQTTRMAFHAIKAGEGDVFVSAGVESVSSMATGSSDYIPGVDLNNPVFADALARTEKRAGAGAGLWTDPRLEGVLPDPYISMGQTAENVAALRNITRADQDEFAARSQQRAEAAIAAGFWSKDITPVTLADGTVVSADDGPRAGTTVETLATLEPVFRPDGTVTAGNACPLNDGAAALVIVSGRVVDELGLQPLARIVSTGVSGLSPEVMGLGPVDASRQALRRAGLTVDDMDLVEINEAFAAQVIPSARELGIDEERLNVNGGAIAVGHPFGMTGARITSTLINGLADTGGQYGLETMCVGGGQGMAMVLEKL</sequence>
<evidence type="ECO:0000313" key="7">
    <source>
        <dbReference type="EMBL" id="MDR7380844.1"/>
    </source>
</evidence>
<dbReference type="EMBL" id="JAVDYE010000001">
    <property type="protein sequence ID" value="MDR7380844.1"/>
    <property type="molecule type" value="Genomic_DNA"/>
</dbReference>
<reference evidence="7 8" key="1">
    <citation type="submission" date="2023-07" db="EMBL/GenBank/DDBJ databases">
        <title>Sequencing the genomes of 1000 actinobacteria strains.</title>
        <authorList>
            <person name="Klenk H.-P."/>
        </authorList>
    </citation>
    <scope>NUCLEOTIDE SEQUENCE [LARGE SCALE GENOMIC DNA]</scope>
    <source>
        <strain evidence="7 8">DSM 45554</strain>
    </source>
</reference>
<dbReference type="RefSeq" id="WP_274992263.1">
    <property type="nucleotide sequence ID" value="NZ_JAJQQP010000002.1"/>
</dbReference>
<dbReference type="PANTHER" id="PTHR43853">
    <property type="entry name" value="3-KETOACYL-COA THIOLASE, PEROXISOMAL"/>
    <property type="match status" value="1"/>
</dbReference>
<dbReference type="InterPro" id="IPR020613">
    <property type="entry name" value="Thiolase_CS"/>
</dbReference>
<dbReference type="NCBIfam" id="TIGR01930">
    <property type="entry name" value="AcCoA-C-Actrans"/>
    <property type="match status" value="1"/>
</dbReference>
<dbReference type="InterPro" id="IPR050215">
    <property type="entry name" value="Thiolase-like_sf_Thiolase"/>
</dbReference>
<dbReference type="NCBIfam" id="NF005890">
    <property type="entry name" value="PRK07851.1"/>
    <property type="match status" value="1"/>
</dbReference>
<comment type="caution">
    <text evidence="7">The sequence shown here is derived from an EMBL/GenBank/DDBJ whole genome shotgun (WGS) entry which is preliminary data.</text>
</comment>
<evidence type="ECO:0000313" key="8">
    <source>
        <dbReference type="Proteomes" id="UP001183585"/>
    </source>
</evidence>
<dbReference type="EC" id="2.3.1.9" evidence="7"/>
<keyword evidence="2 4" id="KW-0808">Transferase</keyword>
<dbReference type="InterPro" id="IPR020616">
    <property type="entry name" value="Thiolase_N"/>
</dbReference>
<dbReference type="GO" id="GO:0003985">
    <property type="term" value="F:acetyl-CoA C-acetyltransferase activity"/>
    <property type="evidence" value="ECO:0007669"/>
    <property type="project" value="UniProtKB-EC"/>
</dbReference>
<dbReference type="InterPro" id="IPR016039">
    <property type="entry name" value="Thiolase-like"/>
</dbReference>
<dbReference type="Proteomes" id="UP001183585">
    <property type="component" value="Unassembled WGS sequence"/>
</dbReference>
<feature type="domain" description="Thiolase N-terminal" evidence="5">
    <location>
        <begin position="5"/>
        <end position="275"/>
    </location>
</feature>
<protein>
    <submittedName>
        <fullName evidence="7">Acetyl-CoA C-acetyltransferase</fullName>
        <ecNumber evidence="7">2.3.1.9</ecNumber>
    </submittedName>
</protein>
<evidence type="ECO:0000259" key="6">
    <source>
        <dbReference type="Pfam" id="PF02803"/>
    </source>
</evidence>
<evidence type="ECO:0000256" key="2">
    <source>
        <dbReference type="ARBA" id="ARBA00022679"/>
    </source>
</evidence>
<dbReference type="InterPro" id="IPR020617">
    <property type="entry name" value="Thiolase_C"/>
</dbReference>
<feature type="domain" description="Thiolase C-terminal" evidence="6">
    <location>
        <begin position="284"/>
        <end position="406"/>
    </location>
</feature>
<dbReference type="Pfam" id="PF00108">
    <property type="entry name" value="Thiolase_N"/>
    <property type="match status" value="1"/>
</dbReference>
<comment type="similarity">
    <text evidence="1 4">Belongs to the thiolase-like superfamily. Thiolase family.</text>
</comment>
<evidence type="ECO:0000256" key="1">
    <source>
        <dbReference type="ARBA" id="ARBA00010982"/>
    </source>
</evidence>
<dbReference type="PIRSF" id="PIRSF000429">
    <property type="entry name" value="Ac-CoA_Ac_transf"/>
    <property type="match status" value="1"/>
</dbReference>